<comment type="caution">
    <text evidence="5">The sequence shown here is derived from an EMBL/GenBank/DDBJ whole genome shotgun (WGS) entry which is preliminary data.</text>
</comment>
<dbReference type="PROSITE" id="PS01129">
    <property type="entry name" value="PSI_RLU"/>
    <property type="match status" value="1"/>
</dbReference>
<dbReference type="AlphaFoldDB" id="A0A417Z9X4"/>
<feature type="domain" description="Pseudouridine synthase RsuA/RluA-like" evidence="4">
    <location>
        <begin position="102"/>
        <end position="260"/>
    </location>
</feature>
<dbReference type="InterPro" id="IPR006224">
    <property type="entry name" value="PsdUridine_synth_RluA-like_CS"/>
</dbReference>
<dbReference type="PANTHER" id="PTHR21600:SF84">
    <property type="entry name" value="PSEUDOURIDINE SYNTHASE RSUA_RLUA-LIKE DOMAIN-CONTAINING PROTEIN"/>
    <property type="match status" value="1"/>
</dbReference>
<organism evidence="5 6">
    <name type="scientific">Dermacoccus abyssi</name>
    <dbReference type="NCBI Taxonomy" id="322596"/>
    <lineage>
        <taxon>Bacteria</taxon>
        <taxon>Bacillati</taxon>
        <taxon>Actinomycetota</taxon>
        <taxon>Actinomycetes</taxon>
        <taxon>Micrococcales</taxon>
        <taxon>Dermacoccaceae</taxon>
        <taxon>Dermacoccus</taxon>
    </lineage>
</organism>
<dbReference type="GO" id="GO:0009982">
    <property type="term" value="F:pseudouridine synthase activity"/>
    <property type="evidence" value="ECO:0007669"/>
    <property type="project" value="InterPro"/>
</dbReference>
<dbReference type="InterPro" id="IPR020103">
    <property type="entry name" value="PsdUridine_synth_cat_dom_sf"/>
</dbReference>
<dbReference type="GO" id="GO:0000455">
    <property type="term" value="P:enzyme-directed rRNA pseudouridine synthesis"/>
    <property type="evidence" value="ECO:0007669"/>
    <property type="project" value="TreeGrafter"/>
</dbReference>
<dbReference type="RefSeq" id="WP_118912355.1">
    <property type="nucleotide sequence ID" value="NZ_CBCRVH010000002.1"/>
</dbReference>
<dbReference type="PANTHER" id="PTHR21600">
    <property type="entry name" value="MITOCHONDRIAL RNA PSEUDOURIDINE SYNTHASE"/>
    <property type="match status" value="1"/>
</dbReference>
<sequence>MPTHSPLPMRHGLRAAWVRTPDRDPANPMPWASMRDFLRHKLPAEVDVDAMLADGRFVDDDGRPWNGDEIYRPHTFVHFHRDLRPEPELPFELDVLHVDERIVVVDKPHFMASIPRGRHVTQSVVVKAREMLGLPELGPAHRLDRLTAGVLVLTTEQRWRAPYQRMFEARVPVKTYEALAPLRDDLELPRRVESHIRKDHGTAQAYEVEGAAINAITDVHLEERRVVTADGDDDARARQVGLYRLEPSTGRTHQLRVHMSGLGVPICGDPLYPRELAVDIDDYSTPLQLLARRLEFVDPLDGRTRVFTSRRELTLEDAT</sequence>
<evidence type="ECO:0000313" key="5">
    <source>
        <dbReference type="EMBL" id="RHW47456.1"/>
    </source>
</evidence>
<evidence type="ECO:0000256" key="3">
    <source>
        <dbReference type="ARBA" id="ARBA00033164"/>
    </source>
</evidence>
<evidence type="ECO:0000256" key="1">
    <source>
        <dbReference type="ARBA" id="ARBA00000073"/>
    </source>
</evidence>
<evidence type="ECO:0000259" key="4">
    <source>
        <dbReference type="Pfam" id="PF00849"/>
    </source>
</evidence>
<comment type="catalytic activity">
    <reaction evidence="1">
        <text>a uridine in RNA = a pseudouridine in RNA</text>
        <dbReference type="Rhea" id="RHEA:48348"/>
        <dbReference type="Rhea" id="RHEA-COMP:12068"/>
        <dbReference type="Rhea" id="RHEA-COMP:12069"/>
        <dbReference type="ChEBI" id="CHEBI:65314"/>
        <dbReference type="ChEBI" id="CHEBI:65315"/>
    </reaction>
</comment>
<dbReference type="EMBL" id="QWLM01000002">
    <property type="protein sequence ID" value="RHW47456.1"/>
    <property type="molecule type" value="Genomic_DNA"/>
</dbReference>
<dbReference type="Gene3D" id="3.30.2350.10">
    <property type="entry name" value="Pseudouridine synthase"/>
    <property type="match status" value="1"/>
</dbReference>
<proteinExistence type="predicted"/>
<dbReference type="GO" id="GO:0140098">
    <property type="term" value="F:catalytic activity, acting on RNA"/>
    <property type="evidence" value="ECO:0007669"/>
    <property type="project" value="UniProtKB-ARBA"/>
</dbReference>
<reference evidence="5 6" key="1">
    <citation type="submission" date="2018-08" db="EMBL/GenBank/DDBJ databases">
        <title>Whole genome sequence analysis of Dermacoccus abyssi bacteria isolated from Deep Mariana trench Micromonospora spp reveals genes involved in the environmental adaptation and production of secondary metabolites.</title>
        <authorList>
            <person name="Abdel-Mageed W.M."/>
            <person name="Lehri B."/>
            <person name="Nouioui I."/>
            <person name="Goodfellow I."/>
            <person name="Jaspars M."/>
            <person name="Karlyshev A."/>
        </authorList>
    </citation>
    <scope>NUCLEOTIDE SEQUENCE [LARGE SCALE GENOMIC DNA]</scope>
    <source>
        <strain evidence="5 6">MT1.1</strain>
    </source>
</reference>
<dbReference type="SUPFAM" id="SSF55120">
    <property type="entry name" value="Pseudouridine synthase"/>
    <property type="match status" value="1"/>
</dbReference>
<dbReference type="GO" id="GO:0003723">
    <property type="term" value="F:RNA binding"/>
    <property type="evidence" value="ECO:0007669"/>
    <property type="project" value="InterPro"/>
</dbReference>
<protein>
    <recommendedName>
        <fullName evidence="2">RNA pseudouridylate synthase</fullName>
    </recommendedName>
    <alternativeName>
        <fullName evidence="3">RNA-uridine isomerase</fullName>
    </alternativeName>
</protein>
<name>A0A417Z9X4_9MICO</name>
<evidence type="ECO:0000256" key="2">
    <source>
        <dbReference type="ARBA" id="ARBA00031870"/>
    </source>
</evidence>
<dbReference type="InterPro" id="IPR050188">
    <property type="entry name" value="RluA_PseudoU_synthase"/>
</dbReference>
<evidence type="ECO:0000313" key="6">
    <source>
        <dbReference type="Proteomes" id="UP000285376"/>
    </source>
</evidence>
<dbReference type="Pfam" id="PF00849">
    <property type="entry name" value="PseudoU_synth_2"/>
    <property type="match status" value="1"/>
</dbReference>
<gene>
    <name evidence="5" type="ORF">D1832_01720</name>
</gene>
<dbReference type="InterPro" id="IPR006145">
    <property type="entry name" value="PsdUridine_synth_RsuA/RluA"/>
</dbReference>
<dbReference type="Proteomes" id="UP000285376">
    <property type="component" value="Unassembled WGS sequence"/>
</dbReference>
<accession>A0A417Z9X4</accession>